<evidence type="ECO:0000256" key="2">
    <source>
        <dbReference type="SAM" id="Phobius"/>
    </source>
</evidence>
<feature type="chain" id="PRO_5034931366" description="DUF7137 domain-containing protein" evidence="3">
    <location>
        <begin position="21"/>
        <end position="286"/>
    </location>
</feature>
<keyword evidence="6" id="KW-1185">Reference proteome</keyword>
<evidence type="ECO:0000256" key="1">
    <source>
        <dbReference type="SAM" id="MobiDB-lite"/>
    </source>
</evidence>
<dbReference type="Proteomes" id="UP000654918">
    <property type="component" value="Unassembled WGS sequence"/>
</dbReference>
<dbReference type="Pfam" id="PF23585">
    <property type="entry name" value="DUF7137"/>
    <property type="match status" value="1"/>
</dbReference>
<dbReference type="PANTHER" id="PTHR42028:SF1">
    <property type="entry name" value="YALI0E30657P"/>
    <property type="match status" value="1"/>
</dbReference>
<gene>
    <name evidence="5" type="ORF">CPLU01_03939</name>
</gene>
<dbReference type="InterPro" id="IPR055561">
    <property type="entry name" value="DUF7137"/>
</dbReference>
<feature type="transmembrane region" description="Helical" evidence="2">
    <location>
        <begin position="261"/>
        <end position="285"/>
    </location>
</feature>
<name>A0A8H6KQW1_9PEZI</name>
<feature type="signal peptide" evidence="3">
    <location>
        <begin position="1"/>
        <end position="20"/>
    </location>
</feature>
<dbReference type="AlphaFoldDB" id="A0A8H6KQW1"/>
<evidence type="ECO:0000313" key="6">
    <source>
        <dbReference type="Proteomes" id="UP000654918"/>
    </source>
</evidence>
<feature type="compositionally biased region" description="Low complexity" evidence="1">
    <location>
        <begin position="91"/>
        <end position="102"/>
    </location>
</feature>
<reference evidence="5" key="1">
    <citation type="journal article" date="2020" name="Phytopathology">
        <title>Genome Sequence Resources of Colletotrichum truncatum, C. plurivorum, C. musicola, and C. sojae: Four Species Pathogenic to Soybean (Glycine max).</title>
        <authorList>
            <person name="Rogerio F."/>
            <person name="Boufleur T.R."/>
            <person name="Ciampi-Guillardi M."/>
            <person name="Sukno S.A."/>
            <person name="Thon M.R."/>
            <person name="Massola Junior N.S."/>
            <person name="Baroncelli R."/>
        </authorList>
    </citation>
    <scope>NUCLEOTIDE SEQUENCE</scope>
    <source>
        <strain evidence="5">LFN00145</strain>
    </source>
</reference>
<proteinExistence type="predicted"/>
<dbReference type="EMBL" id="WIGO01000035">
    <property type="protein sequence ID" value="KAF6836034.1"/>
    <property type="molecule type" value="Genomic_DNA"/>
</dbReference>
<organism evidence="5 6">
    <name type="scientific">Colletotrichum plurivorum</name>
    <dbReference type="NCBI Taxonomy" id="2175906"/>
    <lineage>
        <taxon>Eukaryota</taxon>
        <taxon>Fungi</taxon>
        <taxon>Dikarya</taxon>
        <taxon>Ascomycota</taxon>
        <taxon>Pezizomycotina</taxon>
        <taxon>Sordariomycetes</taxon>
        <taxon>Hypocreomycetidae</taxon>
        <taxon>Glomerellales</taxon>
        <taxon>Glomerellaceae</taxon>
        <taxon>Colletotrichum</taxon>
        <taxon>Colletotrichum orchidearum species complex</taxon>
    </lineage>
</organism>
<keyword evidence="3" id="KW-0732">Signal</keyword>
<evidence type="ECO:0000256" key="3">
    <source>
        <dbReference type="SAM" id="SignalP"/>
    </source>
</evidence>
<feature type="region of interest" description="Disordered" evidence="1">
    <location>
        <begin position="52"/>
        <end position="110"/>
    </location>
</feature>
<accession>A0A8H6KQW1</accession>
<keyword evidence="2" id="KW-0472">Membrane</keyword>
<evidence type="ECO:0000259" key="4">
    <source>
        <dbReference type="Pfam" id="PF23585"/>
    </source>
</evidence>
<keyword evidence="2" id="KW-1133">Transmembrane helix</keyword>
<keyword evidence="2" id="KW-0812">Transmembrane</keyword>
<sequence>MKAVQTLAVGLAAFAPLASAWPKWLPEIDALVVRQNDETSSAGVLLETGSATNTRAASATTGPTATPVTAEATNTGGAKTTNLNTAKAPSTTRTGSATGTETGKAKATEFDETDPVGSVVMVEPAVTANSINLYKIGDYVTWKWNYTNVQATPTAIDVLVSCSDMAKTWTLTANMSWAEPASFTWDTKVQATDPSSGLRNAEYTLIIYDAESSVSATPSPGYLGVANSFKFGMYAPKDYQNLTEWICPSCKSAATTLDKQAITLAMGMSVVTVASFTWFVAGLGLF</sequence>
<feature type="compositionally biased region" description="Polar residues" evidence="1">
    <location>
        <begin position="76"/>
        <end position="90"/>
    </location>
</feature>
<feature type="domain" description="DUF7137" evidence="4">
    <location>
        <begin position="114"/>
        <end position="248"/>
    </location>
</feature>
<comment type="caution">
    <text evidence="5">The sequence shown here is derived from an EMBL/GenBank/DDBJ whole genome shotgun (WGS) entry which is preliminary data.</text>
</comment>
<dbReference type="PANTHER" id="PTHR42028">
    <property type="entry name" value="CHROMOSOME 1, WHOLE GENOME SHOTGUN SEQUENCE"/>
    <property type="match status" value="1"/>
</dbReference>
<protein>
    <recommendedName>
        <fullName evidence="4">DUF7137 domain-containing protein</fullName>
    </recommendedName>
</protein>
<evidence type="ECO:0000313" key="5">
    <source>
        <dbReference type="EMBL" id="KAF6836034.1"/>
    </source>
</evidence>
<feature type="compositionally biased region" description="Low complexity" evidence="1">
    <location>
        <begin position="52"/>
        <end position="75"/>
    </location>
</feature>